<dbReference type="PANTHER" id="PTHR32234">
    <property type="entry name" value="THIOL:DISULFIDE INTERCHANGE PROTEIN DSBD"/>
    <property type="match status" value="1"/>
</dbReference>
<keyword evidence="22" id="KW-1185">Reference proteome</keyword>
<dbReference type="InterPro" id="IPR036929">
    <property type="entry name" value="DsbDN_sf"/>
</dbReference>
<evidence type="ECO:0000256" key="3">
    <source>
        <dbReference type="ARBA" id="ARBA00022448"/>
    </source>
</evidence>
<dbReference type="InterPro" id="IPR017937">
    <property type="entry name" value="Thioredoxin_CS"/>
</dbReference>
<evidence type="ECO:0000256" key="13">
    <source>
        <dbReference type="ARBA" id="ARBA00023136"/>
    </source>
</evidence>
<name>A0A1D8K5D5_9GAMM</name>
<dbReference type="GO" id="GO:0047134">
    <property type="term" value="F:protein-disulfide reductase [NAD(P)H] activity"/>
    <property type="evidence" value="ECO:0007669"/>
    <property type="project" value="UniProtKB-UniRule"/>
</dbReference>
<evidence type="ECO:0000256" key="11">
    <source>
        <dbReference type="ARBA" id="ARBA00023002"/>
    </source>
</evidence>
<keyword evidence="10 18" id="KW-1133">Transmembrane helix</keyword>
<evidence type="ECO:0000256" key="5">
    <source>
        <dbReference type="ARBA" id="ARBA00022519"/>
    </source>
</evidence>
<keyword evidence="9 18" id="KW-0249">Electron transport</keyword>
<keyword evidence="14 18" id="KW-1015">Disulfide bond</keyword>
<dbReference type="InterPro" id="IPR028250">
    <property type="entry name" value="DsbDN"/>
</dbReference>
<dbReference type="Proteomes" id="UP000095342">
    <property type="component" value="Chromosome"/>
</dbReference>
<evidence type="ECO:0000256" key="19">
    <source>
        <dbReference type="SAM" id="MobiDB-lite"/>
    </source>
</evidence>
<evidence type="ECO:0000259" key="20">
    <source>
        <dbReference type="PROSITE" id="PS51352"/>
    </source>
</evidence>
<dbReference type="InterPro" id="IPR003834">
    <property type="entry name" value="Cyt_c_assmbl_TM_dom"/>
</dbReference>
<feature type="transmembrane region" description="Helical" evidence="18">
    <location>
        <begin position="567"/>
        <end position="585"/>
    </location>
</feature>
<comment type="function">
    <text evidence="18">Required to facilitate the formation of correct disulfide bonds in some periplasmic proteins and for the assembly of the periplasmic c-type cytochromes. Acts by transferring electrons from cytoplasmic thioredoxin to the periplasm. This transfer involves a cascade of disulfide bond formation and reduction steps.</text>
</comment>
<feature type="domain" description="Thioredoxin" evidence="20">
    <location>
        <begin position="626"/>
        <end position="763"/>
    </location>
</feature>
<evidence type="ECO:0000256" key="10">
    <source>
        <dbReference type="ARBA" id="ARBA00022989"/>
    </source>
</evidence>
<dbReference type="Pfam" id="PF11412">
    <property type="entry name" value="DsbD_N"/>
    <property type="match status" value="2"/>
</dbReference>
<dbReference type="PROSITE" id="PS51352">
    <property type="entry name" value="THIOREDOXIN_2"/>
    <property type="match status" value="1"/>
</dbReference>
<dbReference type="GO" id="GO:0009055">
    <property type="term" value="F:electron transfer activity"/>
    <property type="evidence" value="ECO:0007669"/>
    <property type="project" value="UniProtKB-UniRule"/>
</dbReference>
<feature type="signal peptide" evidence="18">
    <location>
        <begin position="1"/>
        <end position="20"/>
    </location>
</feature>
<evidence type="ECO:0000256" key="1">
    <source>
        <dbReference type="ARBA" id="ARBA00004429"/>
    </source>
</evidence>
<dbReference type="NCBIfam" id="NF001419">
    <property type="entry name" value="PRK00293.1"/>
    <property type="match status" value="1"/>
</dbReference>
<feature type="chain" id="PRO_5009354335" description="Thiol:disulfide interchange protein DsbD" evidence="18">
    <location>
        <begin position="21"/>
        <end position="763"/>
    </location>
</feature>
<feature type="transmembrane region" description="Helical" evidence="18">
    <location>
        <begin position="597"/>
        <end position="618"/>
    </location>
</feature>
<feature type="transmembrane region" description="Helical" evidence="18">
    <location>
        <begin position="423"/>
        <end position="443"/>
    </location>
</feature>
<evidence type="ECO:0000256" key="18">
    <source>
        <dbReference type="HAMAP-Rule" id="MF_00399"/>
    </source>
</evidence>
<evidence type="ECO:0000256" key="4">
    <source>
        <dbReference type="ARBA" id="ARBA00022475"/>
    </source>
</evidence>
<sequence precursor="true">MKTFLPILLALTLLPATASAEQDAGGSILPPEQAFPASATALSADTVAVRWNTVPGHYLYRDKFGFKSATPGITLGTPRIPTGKTKHDDTFGKVEVFTHPVTVRLPITRTAGAPDTLTLEATAQGCAEQSVCYPPFTQTLKVALPTAQATPSTATNSGRLAALTANLNNEAQGKFLQPDQAFQFSLKQGKQGELIAHWGIAPGYHLYRNQIKVTLIRGQGLNLGKLDLPPGKTVNDPVLGREVIYEHPFDVTLPIQRASDAASEGVLKVHYQGCADKGICYAPITKTVDFTLPAGGTTMPGSAGTASTASPAAASSGASAPQQSAPATNEQDRLANFLLHKPLWMSLGLFFLLGLGLAFTPCIFPLFPILSGIIVGQRETPSPGHTFLLSLVYVLAMALTYTVAGVAVGLTGASIQAWFQNPWVLSTFAAIFVLLSLSMFGFYDLQMPNFIQSRVTEISNRQKGGSLIGVGVMGFLSALIVGPCVTAPLVATLIVIANTGDALLGGLSLFSLSMGMGLPLLIVCTACGRFLPKAGPWMDGIKGAFGVLMLGVAIWMLSRFLPAWSTAVLTALLLLVSSVYLGAFDPIRTGVAGWHKLWKGLGIVLALWGALVLIGVAGGGSSVFTPLQGLSVGSGGAKTAQETRSLAFTRIKNLNDLDRALAAAKGKPVMLDFYAAWCVSCKELEAYTFSNHQVQQALSGFVLLQADVTANDAADKALLKRFGLFGPPGIIFFNAKGQEQRQLQVVGYMPPQTFVKRVAAVGG</sequence>
<dbReference type="Gene3D" id="2.60.40.1250">
    <property type="entry name" value="Thiol:disulfide interchange protein DsbD, N-terminal domain"/>
    <property type="match status" value="2"/>
</dbReference>
<comment type="catalytic activity">
    <reaction evidence="16 18">
        <text>[protein]-dithiol + NAD(+) = [protein]-disulfide + NADH + H(+)</text>
        <dbReference type="Rhea" id="RHEA:18749"/>
        <dbReference type="Rhea" id="RHEA-COMP:10593"/>
        <dbReference type="Rhea" id="RHEA-COMP:10594"/>
        <dbReference type="ChEBI" id="CHEBI:15378"/>
        <dbReference type="ChEBI" id="CHEBI:29950"/>
        <dbReference type="ChEBI" id="CHEBI:50058"/>
        <dbReference type="ChEBI" id="CHEBI:57540"/>
        <dbReference type="ChEBI" id="CHEBI:57945"/>
        <dbReference type="EC" id="1.8.1.8"/>
    </reaction>
</comment>
<accession>A0A1D8K5D5</accession>
<dbReference type="GO" id="GO:0005886">
    <property type="term" value="C:plasma membrane"/>
    <property type="evidence" value="ECO:0007669"/>
    <property type="project" value="UniProtKB-SubCell"/>
</dbReference>
<feature type="transmembrane region" description="Helical" evidence="18">
    <location>
        <begin position="343"/>
        <end position="375"/>
    </location>
</feature>
<dbReference type="InterPro" id="IPR022910">
    <property type="entry name" value="Thiol_diS_interchange_DbsD"/>
</dbReference>
<keyword evidence="13 18" id="KW-0472">Membrane</keyword>
<feature type="region of interest" description="Disordered" evidence="19">
    <location>
        <begin position="300"/>
        <end position="326"/>
    </location>
</feature>
<keyword evidence="15 18" id="KW-0676">Redox-active center</keyword>
<evidence type="ECO:0000256" key="8">
    <source>
        <dbReference type="ARBA" id="ARBA00022748"/>
    </source>
</evidence>
<feature type="disulfide bond" description="Redox-active" evidence="18">
    <location>
        <begin position="678"/>
        <end position="681"/>
    </location>
</feature>
<evidence type="ECO:0000256" key="7">
    <source>
        <dbReference type="ARBA" id="ARBA00022729"/>
    </source>
</evidence>
<evidence type="ECO:0000256" key="15">
    <source>
        <dbReference type="ARBA" id="ARBA00023284"/>
    </source>
</evidence>
<proteinExistence type="inferred from homology"/>
<keyword evidence="4 18" id="KW-1003">Cell membrane</keyword>
<keyword evidence="11 18" id="KW-0560">Oxidoreductase</keyword>
<dbReference type="Pfam" id="PF13899">
    <property type="entry name" value="Thioredoxin_7"/>
    <property type="match status" value="1"/>
</dbReference>
<dbReference type="InterPro" id="IPR036249">
    <property type="entry name" value="Thioredoxin-like_sf"/>
</dbReference>
<feature type="transmembrane region" description="Helical" evidence="18">
    <location>
        <begin position="543"/>
        <end position="561"/>
    </location>
</feature>
<comment type="subcellular location">
    <subcellularLocation>
        <location evidence="1 18">Cell inner membrane</location>
        <topology evidence="1 18">Multi-pass membrane protein</topology>
    </subcellularLocation>
</comment>
<feature type="transmembrane region" description="Helical" evidence="18">
    <location>
        <begin position="464"/>
        <end position="497"/>
    </location>
</feature>
<dbReference type="Pfam" id="PF02683">
    <property type="entry name" value="DsbD_TM"/>
    <property type="match status" value="1"/>
</dbReference>
<dbReference type="Gene3D" id="3.40.30.10">
    <property type="entry name" value="Glutaredoxin"/>
    <property type="match status" value="1"/>
</dbReference>
<comment type="catalytic activity">
    <reaction evidence="17 18">
        <text>[protein]-dithiol + NADP(+) = [protein]-disulfide + NADPH + H(+)</text>
        <dbReference type="Rhea" id="RHEA:18753"/>
        <dbReference type="Rhea" id="RHEA-COMP:10593"/>
        <dbReference type="Rhea" id="RHEA-COMP:10594"/>
        <dbReference type="ChEBI" id="CHEBI:15378"/>
        <dbReference type="ChEBI" id="CHEBI:29950"/>
        <dbReference type="ChEBI" id="CHEBI:50058"/>
        <dbReference type="ChEBI" id="CHEBI:57783"/>
        <dbReference type="ChEBI" id="CHEBI:58349"/>
        <dbReference type="EC" id="1.8.1.8"/>
    </reaction>
</comment>
<evidence type="ECO:0000313" key="21">
    <source>
        <dbReference type="EMBL" id="AOV16162.1"/>
    </source>
</evidence>
<dbReference type="PROSITE" id="PS00194">
    <property type="entry name" value="THIOREDOXIN_1"/>
    <property type="match status" value="1"/>
</dbReference>
<dbReference type="GO" id="GO:0045454">
    <property type="term" value="P:cell redox homeostasis"/>
    <property type="evidence" value="ECO:0007669"/>
    <property type="project" value="TreeGrafter"/>
</dbReference>
<evidence type="ECO:0000256" key="12">
    <source>
        <dbReference type="ARBA" id="ARBA00023027"/>
    </source>
</evidence>
<keyword evidence="3 18" id="KW-0813">Transport</keyword>
<organism evidence="21 22">
    <name type="scientific">Acidihalobacter aeolianus</name>
    <dbReference type="NCBI Taxonomy" id="2792603"/>
    <lineage>
        <taxon>Bacteria</taxon>
        <taxon>Pseudomonadati</taxon>
        <taxon>Pseudomonadota</taxon>
        <taxon>Gammaproteobacteria</taxon>
        <taxon>Chromatiales</taxon>
        <taxon>Ectothiorhodospiraceae</taxon>
        <taxon>Acidihalobacter</taxon>
    </lineage>
</organism>
<dbReference type="PANTHER" id="PTHR32234:SF0">
    <property type="entry name" value="THIOL:DISULFIDE INTERCHANGE PROTEIN DSBD"/>
    <property type="match status" value="1"/>
</dbReference>
<comment type="similarity">
    <text evidence="2 18">Belongs to the thioredoxin family. DsbD subfamily.</text>
</comment>
<feature type="transmembrane region" description="Helical" evidence="18">
    <location>
        <begin position="387"/>
        <end position="411"/>
    </location>
</feature>
<reference evidence="21 22" key="1">
    <citation type="submission" date="2016-09" db="EMBL/GenBank/DDBJ databases">
        <title>Acidihalobacter prosperus V6 (DSM14174).</title>
        <authorList>
            <person name="Khaleque H.N."/>
            <person name="Ramsay J.P."/>
            <person name="Murphy R.J.T."/>
            <person name="Kaksonen A.H."/>
            <person name="Boxall N.J."/>
            <person name="Watkin E.L.J."/>
        </authorList>
    </citation>
    <scope>NUCLEOTIDE SEQUENCE [LARGE SCALE GENOMIC DNA]</scope>
    <source>
        <strain evidence="21 22">V6</strain>
    </source>
</reference>
<keyword evidence="6 18" id="KW-0812">Transmembrane</keyword>
<keyword evidence="7 18" id="KW-0732">Signal</keyword>
<evidence type="ECO:0000256" key="16">
    <source>
        <dbReference type="ARBA" id="ARBA00047388"/>
    </source>
</evidence>
<dbReference type="KEGG" id="aaeo:BJI67_02945"/>
<evidence type="ECO:0000256" key="6">
    <source>
        <dbReference type="ARBA" id="ARBA00022692"/>
    </source>
</evidence>
<evidence type="ECO:0000313" key="22">
    <source>
        <dbReference type="Proteomes" id="UP000095342"/>
    </source>
</evidence>
<dbReference type="CDD" id="cd02953">
    <property type="entry name" value="DsbDgamma"/>
    <property type="match status" value="1"/>
</dbReference>
<dbReference type="InterPro" id="IPR013766">
    <property type="entry name" value="Thioredoxin_domain"/>
</dbReference>
<keyword evidence="5 18" id="KW-0997">Cell inner membrane</keyword>
<feature type="transmembrane region" description="Helical" evidence="18">
    <location>
        <begin position="509"/>
        <end position="531"/>
    </location>
</feature>
<dbReference type="EMBL" id="CP017448">
    <property type="protein sequence ID" value="AOV16162.1"/>
    <property type="molecule type" value="Genomic_DNA"/>
</dbReference>
<gene>
    <name evidence="18" type="primary">dsbD</name>
    <name evidence="21" type="ORF">BJI67_02945</name>
</gene>
<evidence type="ECO:0000256" key="2">
    <source>
        <dbReference type="ARBA" id="ARBA00007241"/>
    </source>
</evidence>
<feature type="disulfide bond" description="Redox-active" evidence="18">
    <location>
        <begin position="362"/>
        <end position="484"/>
    </location>
</feature>
<evidence type="ECO:0000256" key="17">
    <source>
        <dbReference type="ARBA" id="ARBA00047804"/>
    </source>
</evidence>
<evidence type="ECO:0000256" key="14">
    <source>
        <dbReference type="ARBA" id="ARBA00023157"/>
    </source>
</evidence>
<feature type="disulfide bond" description="Redox-active" evidence="18">
    <location>
        <begin position="274"/>
        <end position="280"/>
    </location>
</feature>
<dbReference type="GO" id="GO:0017004">
    <property type="term" value="P:cytochrome complex assembly"/>
    <property type="evidence" value="ECO:0007669"/>
    <property type="project" value="UniProtKB-UniRule"/>
</dbReference>
<dbReference type="SUPFAM" id="SSF52833">
    <property type="entry name" value="Thioredoxin-like"/>
    <property type="match status" value="1"/>
</dbReference>
<protein>
    <recommendedName>
        <fullName evidence="18">Thiol:disulfide interchange protein DsbD</fullName>
        <ecNumber evidence="18">1.8.1.8</ecNumber>
    </recommendedName>
    <alternativeName>
        <fullName evidence="18">Protein-disulfide reductase</fullName>
        <shortName evidence="18">Disulfide reductase</shortName>
    </alternativeName>
</protein>
<keyword evidence="12 18" id="KW-0520">NAD</keyword>
<evidence type="ECO:0000256" key="9">
    <source>
        <dbReference type="ARBA" id="ARBA00022982"/>
    </source>
</evidence>
<dbReference type="SUPFAM" id="SSF74863">
    <property type="entry name" value="Thiol:disulfide interchange protein DsbD, N-terminal domain (DsbD-alpha)"/>
    <property type="match status" value="2"/>
</dbReference>
<keyword evidence="8 18" id="KW-0201">Cytochrome c-type biogenesis</keyword>
<dbReference type="InterPro" id="IPR035671">
    <property type="entry name" value="DsbD_gamma"/>
</dbReference>
<dbReference type="AlphaFoldDB" id="A0A1D8K5D5"/>
<dbReference type="HAMAP" id="MF_00399">
    <property type="entry name" value="DbsD"/>
    <property type="match status" value="1"/>
</dbReference>
<dbReference type="EC" id="1.8.1.8" evidence="18"/>